<gene>
    <name evidence="1" type="primary">sdbA_2</name>
    <name evidence="1" type="ORF">Lsha_1791</name>
</gene>
<dbReference type="Proteomes" id="UP000054600">
    <property type="component" value="Unassembled WGS sequence"/>
</dbReference>
<dbReference type="RefSeq" id="WP_018576052.1">
    <property type="nucleotide sequence ID" value="NZ_KB892382.1"/>
</dbReference>
<comment type="caution">
    <text evidence="1">The sequence shown here is derived from an EMBL/GenBank/DDBJ whole genome shotgun (WGS) entry which is preliminary data.</text>
</comment>
<protein>
    <submittedName>
        <fullName evidence="1">Dot/Icm system substrate protein SdbA</fullName>
    </submittedName>
</protein>
<evidence type="ECO:0000313" key="1">
    <source>
        <dbReference type="EMBL" id="KTD60041.1"/>
    </source>
</evidence>
<dbReference type="EMBL" id="LNYW01000046">
    <property type="protein sequence ID" value="KTD60041.1"/>
    <property type="molecule type" value="Genomic_DNA"/>
</dbReference>
<proteinExistence type="predicted"/>
<dbReference type="OrthoDB" id="5641950at2"/>
<organism evidence="1 2">
    <name type="scientific">Legionella shakespearei DSM 23087</name>
    <dbReference type="NCBI Taxonomy" id="1122169"/>
    <lineage>
        <taxon>Bacteria</taxon>
        <taxon>Pseudomonadati</taxon>
        <taxon>Pseudomonadota</taxon>
        <taxon>Gammaproteobacteria</taxon>
        <taxon>Legionellales</taxon>
        <taxon>Legionellaceae</taxon>
        <taxon>Legionella</taxon>
    </lineage>
</organism>
<dbReference type="STRING" id="1122169.Lsha_1791"/>
<evidence type="ECO:0000313" key="2">
    <source>
        <dbReference type="Proteomes" id="UP000054600"/>
    </source>
</evidence>
<accession>A0A0W0YT25</accession>
<dbReference type="AlphaFoldDB" id="A0A0W0YT25"/>
<reference evidence="1 2" key="1">
    <citation type="submission" date="2015-11" db="EMBL/GenBank/DDBJ databases">
        <title>Genomic analysis of 38 Legionella species identifies large and diverse effector repertoires.</title>
        <authorList>
            <person name="Burstein D."/>
            <person name="Amaro F."/>
            <person name="Zusman T."/>
            <person name="Lifshitz Z."/>
            <person name="Cohen O."/>
            <person name="Gilbert J.A."/>
            <person name="Pupko T."/>
            <person name="Shuman H.A."/>
            <person name="Segal G."/>
        </authorList>
    </citation>
    <scope>NUCLEOTIDE SEQUENCE [LARGE SCALE GENOMIC DNA]</scope>
    <source>
        <strain evidence="1 2">ATCC 49655</strain>
    </source>
</reference>
<name>A0A0W0YT25_9GAMM</name>
<sequence>MGYAKLSYKNTPLKSGVKKPLLIGCSGGAGHNAAITGIHDFLQKNTTDTLVLRSYNPVSYERKSPSPIRSQISKTITAMGLFAVGPALKLAVSFTPYPVLCDKQSLANEIKGLSSKTAPRPYIDMLLDVYPAGYESAAIWNVLQRNDKIDDLRKLVDLQHTNDAANYQPTYDYFLEKLKDAAINKEPYTELVSTQAMGLPALCDVVRNYNEWVVAEKINAPRITIHQYMTDLATPGAVHFFNTLSRLTPEQQRQMTLYGVGMNKKMSTQFFPRGEQFDAVYDLDTKNNPMVRPGFMTPALDNSQKYATDVSIVLAGKQGPESYDIKANEQIASIMLGSQAGISSTEYIETLLNNGMDKVFVFGGQNGVIKERIDELSVNPLYKDRIIALHNQGDKEIAALMSRSNCLIIRGGGLTVMEQLAMQHNPQQTVLIHHAESGQPELTSGISWEDENVNFMIKELQKQNVHAEKTSPLRAKRQIPEAQLIAAVKRFDGSLPVDTNDAISHIQNLSDVKLASIVAELNAAKADPALPESFILYIQSREKTAQEYVDLFEEKLRNGIIHLREIIAKETPADPEAELSSEVRSAKANCEAMEQLHAILVDEKLSAARKLENFKTQFNDPEVSKAFNQNNDGLITYILKQIIYYLAQYFPSLEKNLSYQQEFKRQVENIKVESEEDTVEFSPSA</sequence>
<dbReference type="PATRIC" id="fig|1122169.6.peg.2057"/>
<keyword evidence="2" id="KW-1185">Reference proteome</keyword>
<dbReference type="eggNOG" id="COG1073">
    <property type="taxonomic scope" value="Bacteria"/>
</dbReference>